<sequence>MNADKTLFASLAVDVVLVRTMVAEASTHTAVEASLTINPIEGVPDRTVVSGSVRDVMRVIGLLADKGLSCLLSVFTLDQSEALDAACAYVELDTPNGTRKQPPAWAVDDEGQFKAQVIADRAREVGSLFSTR</sequence>
<dbReference type="KEGG" id="acip:CBP36_21130"/>
<protein>
    <submittedName>
        <fullName evidence="1">Uncharacterized protein</fullName>
    </submittedName>
</protein>
<evidence type="ECO:0000313" key="2">
    <source>
        <dbReference type="Proteomes" id="UP000194440"/>
    </source>
</evidence>
<evidence type="ECO:0000313" key="1">
    <source>
        <dbReference type="EMBL" id="ART61473.1"/>
    </source>
</evidence>
<keyword evidence="1" id="KW-0614">Plasmid</keyword>
<proteinExistence type="predicted"/>
<reference evidence="1" key="1">
    <citation type="submission" date="2017-05" db="EMBL/GenBank/DDBJ databases">
        <title>Polyphasic characterization of four soil-derived phenanthrene-degrading Acidovorax strains and proposal of Acidovorax phenanthrenivorans sp. nov.</title>
        <authorList>
            <person name="Singleton D."/>
            <person name="Lee J."/>
            <person name="Dickey A.N."/>
            <person name="Stroud A."/>
            <person name="Scholl E.H."/>
            <person name="Wright F.A."/>
            <person name="Aitken M.D."/>
        </authorList>
    </citation>
    <scope>NUCLEOTIDE SEQUENCE</scope>
    <source>
        <strain evidence="1">P4</strain>
        <plasmid evidence="1">pACP4.3</plasmid>
    </source>
</reference>
<organism evidence="1 2">
    <name type="scientific">Acidovorax carolinensis</name>
    <dbReference type="NCBI Taxonomy" id="553814"/>
    <lineage>
        <taxon>Bacteria</taxon>
        <taxon>Pseudomonadati</taxon>
        <taxon>Pseudomonadota</taxon>
        <taxon>Betaproteobacteria</taxon>
        <taxon>Burkholderiales</taxon>
        <taxon>Comamonadaceae</taxon>
        <taxon>Acidovorax</taxon>
    </lineage>
</organism>
<gene>
    <name evidence="1" type="ORF">CBP36_21130</name>
</gene>
<dbReference type="AlphaFoldDB" id="A0A240UK71"/>
<dbReference type="RefSeq" id="WP_086929178.1">
    <property type="nucleotide sequence ID" value="NZ_CP021369.1"/>
</dbReference>
<name>A0A240UK71_9BURK</name>
<accession>A0A240UK71</accession>
<geneLocation type="plasmid" evidence="1 2">
    <name>pACP4.3</name>
</geneLocation>
<dbReference type="EMBL" id="CP021369">
    <property type="protein sequence ID" value="ART61473.1"/>
    <property type="molecule type" value="Genomic_DNA"/>
</dbReference>
<dbReference type="Proteomes" id="UP000194440">
    <property type="component" value="Plasmid pACP4.3"/>
</dbReference>
<keyword evidence="2" id="KW-1185">Reference proteome</keyword>